<keyword evidence="2" id="KW-1185">Reference proteome</keyword>
<sequence length="306" mass="35233">MHFSRTGLFWECRHCEASEAFPENLPEFHLKSAFSRDRNPLSKHWLRIVELYTAAKLTFAKDKMAAISGIAQEAFEESEDQYLAGLWRDGIELQLLWTLYSPGGLPKGAQYQAPSWSWASVDPVYYPWDLRCEGIECVHYAHIVNAHTVVPEGQEPFGKLVGGKLQIRGITEEIPADTRPTHLQWWEWKATRKFSNSKARLVWNWLACTSIKTIRVDFTGAFTQRRIEDDWTVIPESEWLSRNALMPPVRSSLLAIPTQPLPARNPPIQICELADEESDIQDPDFPDIDMELAEFYSSRGEFDIEY</sequence>
<comment type="caution">
    <text evidence="1">The sequence shown here is derived from an EMBL/GenBank/DDBJ whole genome shotgun (WGS) entry which is preliminary data.</text>
</comment>
<reference evidence="1 2" key="1">
    <citation type="submission" date="2020-03" db="EMBL/GenBank/DDBJ databases">
        <title>Draft Genome Sequence of Cudoniella acicularis.</title>
        <authorList>
            <person name="Buettner E."/>
            <person name="Kellner H."/>
        </authorList>
    </citation>
    <scope>NUCLEOTIDE SEQUENCE [LARGE SCALE GENOMIC DNA]</scope>
    <source>
        <strain evidence="1 2">DSM 108380</strain>
    </source>
</reference>
<dbReference type="OrthoDB" id="5125733at2759"/>
<gene>
    <name evidence="1" type="ORF">G7Y89_g3420</name>
</gene>
<evidence type="ECO:0000313" key="2">
    <source>
        <dbReference type="Proteomes" id="UP000566819"/>
    </source>
</evidence>
<name>A0A8H4RRE8_9HELO</name>
<dbReference type="PANTHER" id="PTHR33112">
    <property type="entry name" value="DOMAIN PROTEIN, PUTATIVE-RELATED"/>
    <property type="match status" value="1"/>
</dbReference>
<evidence type="ECO:0000313" key="1">
    <source>
        <dbReference type="EMBL" id="KAF4634685.1"/>
    </source>
</evidence>
<dbReference type="PANTHER" id="PTHR33112:SF8">
    <property type="entry name" value="HETEROKARYON INCOMPATIBILITY DOMAIN-CONTAINING PROTEIN"/>
    <property type="match status" value="1"/>
</dbReference>
<proteinExistence type="predicted"/>
<organism evidence="1 2">
    <name type="scientific">Cudoniella acicularis</name>
    <dbReference type="NCBI Taxonomy" id="354080"/>
    <lineage>
        <taxon>Eukaryota</taxon>
        <taxon>Fungi</taxon>
        <taxon>Dikarya</taxon>
        <taxon>Ascomycota</taxon>
        <taxon>Pezizomycotina</taxon>
        <taxon>Leotiomycetes</taxon>
        <taxon>Helotiales</taxon>
        <taxon>Tricladiaceae</taxon>
        <taxon>Cudoniella</taxon>
    </lineage>
</organism>
<dbReference type="Proteomes" id="UP000566819">
    <property type="component" value="Unassembled WGS sequence"/>
</dbReference>
<dbReference type="EMBL" id="JAAMPI010000167">
    <property type="protein sequence ID" value="KAF4634685.1"/>
    <property type="molecule type" value="Genomic_DNA"/>
</dbReference>
<dbReference type="AlphaFoldDB" id="A0A8H4RRE8"/>
<accession>A0A8H4RRE8</accession>
<protein>
    <submittedName>
        <fullName evidence="1">Uncharacterized protein</fullName>
    </submittedName>
</protein>